<sequence length="83" mass="8937">MAVIQVILSIIYVLLGVAISIVILMQEGKSNGLGGAIGGIAESYWSKNKGRSMEGTLEHFTRYGAIVFMIITLILNILLKVQG</sequence>
<keyword evidence="3 9" id="KW-0813">Transport</keyword>
<evidence type="ECO:0000256" key="1">
    <source>
        <dbReference type="ARBA" id="ARBA00004141"/>
    </source>
</evidence>
<keyword evidence="5 9" id="KW-0653">Protein transport</keyword>
<evidence type="ECO:0000256" key="3">
    <source>
        <dbReference type="ARBA" id="ARBA00022448"/>
    </source>
</evidence>
<evidence type="ECO:0000256" key="2">
    <source>
        <dbReference type="ARBA" id="ARBA00008445"/>
    </source>
</evidence>
<keyword evidence="11" id="KW-1185">Reference proteome</keyword>
<feature type="transmembrane region" description="Helical" evidence="9">
    <location>
        <begin position="60"/>
        <end position="79"/>
    </location>
</feature>
<proteinExistence type="inferred from homology"/>
<evidence type="ECO:0000256" key="7">
    <source>
        <dbReference type="ARBA" id="ARBA00023010"/>
    </source>
</evidence>
<evidence type="ECO:0000313" key="11">
    <source>
        <dbReference type="Proteomes" id="UP001600894"/>
    </source>
</evidence>
<name>A0ABQ0B0X8_9FIRM</name>
<keyword evidence="7 9" id="KW-0811">Translocation</keyword>
<keyword evidence="4 9" id="KW-0812">Transmembrane</keyword>
<evidence type="ECO:0000256" key="6">
    <source>
        <dbReference type="ARBA" id="ARBA00022989"/>
    </source>
</evidence>
<feature type="transmembrane region" description="Helical" evidence="9">
    <location>
        <begin position="6"/>
        <end position="25"/>
    </location>
</feature>
<evidence type="ECO:0000313" key="10">
    <source>
        <dbReference type="EMBL" id="GAA6269906.1"/>
    </source>
</evidence>
<evidence type="ECO:0000256" key="4">
    <source>
        <dbReference type="ARBA" id="ARBA00022692"/>
    </source>
</evidence>
<dbReference type="InterPro" id="IPR004692">
    <property type="entry name" value="SecG"/>
</dbReference>
<dbReference type="Pfam" id="PF03840">
    <property type="entry name" value="SecG"/>
    <property type="match status" value="1"/>
</dbReference>
<organism evidence="10 11">
    <name type="scientific">Enterocloster alcoholdehydrogenati</name>
    <dbReference type="NCBI Taxonomy" id="2547410"/>
    <lineage>
        <taxon>Bacteria</taxon>
        <taxon>Bacillati</taxon>
        <taxon>Bacillota</taxon>
        <taxon>Clostridia</taxon>
        <taxon>Lachnospirales</taxon>
        <taxon>Lachnospiraceae</taxon>
        <taxon>Enterocloster</taxon>
    </lineage>
</organism>
<comment type="caution">
    <text evidence="10">The sequence shown here is derived from an EMBL/GenBank/DDBJ whole genome shotgun (WGS) entry which is preliminary data.</text>
</comment>
<keyword evidence="8 9" id="KW-0472">Membrane</keyword>
<keyword evidence="6 9" id="KW-1133">Transmembrane helix</keyword>
<dbReference type="PRINTS" id="PR01651">
    <property type="entry name" value="SECGEXPORT"/>
</dbReference>
<protein>
    <recommendedName>
        <fullName evidence="9">Protein-export membrane protein SecG</fullName>
    </recommendedName>
</protein>
<comment type="function">
    <text evidence="9">Involved in protein export. Participates in an early event of protein translocation.</text>
</comment>
<comment type="subcellular location">
    <subcellularLocation>
        <location evidence="9">Cell membrane</location>
        <topology evidence="9">Multi-pass membrane protein</topology>
    </subcellularLocation>
    <subcellularLocation>
        <location evidence="1">Membrane</location>
        <topology evidence="1">Multi-pass membrane protein</topology>
    </subcellularLocation>
</comment>
<evidence type="ECO:0000256" key="9">
    <source>
        <dbReference type="RuleBase" id="RU365087"/>
    </source>
</evidence>
<gene>
    <name evidence="10" type="primary">secG</name>
    <name evidence="10" type="ORF">F130042H8_29660</name>
</gene>
<dbReference type="EMBL" id="BAABXL010000001">
    <property type="protein sequence ID" value="GAA6269906.1"/>
    <property type="molecule type" value="Genomic_DNA"/>
</dbReference>
<reference evidence="10 11" key="1">
    <citation type="submission" date="2024-04" db="EMBL/GenBank/DDBJ databases">
        <title>Defined microbial consortia suppress multidrug-resistant proinflammatory Enterobacteriaceae via ecological control.</title>
        <authorList>
            <person name="Furuichi M."/>
            <person name="Kawaguchi T."/>
            <person name="Pust M."/>
            <person name="Yasuma K."/>
            <person name="Plichta D."/>
            <person name="Hasegawa N."/>
            <person name="Ohya T."/>
            <person name="Bhattarai S."/>
            <person name="Sasajima S."/>
            <person name="Aoto Y."/>
            <person name="Tuganbaev T."/>
            <person name="Yaginuma M."/>
            <person name="Ueda M."/>
            <person name="Okahashi N."/>
            <person name="Amafuji K."/>
            <person name="Kiridooshi Y."/>
            <person name="Sugita K."/>
            <person name="Strazar M."/>
            <person name="Skelly A."/>
            <person name="Suda W."/>
            <person name="Hattori M."/>
            <person name="Nakamoto N."/>
            <person name="Caballero S."/>
            <person name="Norman J."/>
            <person name="Olle B."/>
            <person name="Tanoue T."/>
            <person name="Arita M."/>
            <person name="Bucci V."/>
            <person name="Atarashi K."/>
            <person name="Xavier R."/>
            <person name="Honda K."/>
        </authorList>
    </citation>
    <scope>NUCLEOTIDE SEQUENCE [LARGE SCALE GENOMIC DNA]</scope>
    <source>
        <strain evidence="11">f13</strain>
    </source>
</reference>
<evidence type="ECO:0000256" key="8">
    <source>
        <dbReference type="ARBA" id="ARBA00023136"/>
    </source>
</evidence>
<evidence type="ECO:0000256" key="5">
    <source>
        <dbReference type="ARBA" id="ARBA00022927"/>
    </source>
</evidence>
<dbReference type="Proteomes" id="UP001600894">
    <property type="component" value="Unassembled WGS sequence"/>
</dbReference>
<dbReference type="RefSeq" id="WP_176254401.1">
    <property type="nucleotide sequence ID" value="NZ_BAABXL010000001.1"/>
</dbReference>
<accession>A0ABQ0B0X8</accession>
<keyword evidence="9" id="KW-1003">Cell membrane</keyword>
<comment type="similarity">
    <text evidence="2 9">Belongs to the SecG family.</text>
</comment>
<dbReference type="NCBIfam" id="TIGR00810">
    <property type="entry name" value="secG"/>
    <property type="match status" value="1"/>
</dbReference>